<dbReference type="AlphaFoldDB" id="A0A918JJM9"/>
<evidence type="ECO:0000256" key="6">
    <source>
        <dbReference type="SAM" id="Phobius"/>
    </source>
</evidence>
<dbReference type="InterPro" id="IPR051361">
    <property type="entry name" value="ThrE/Ser_Exporter"/>
</dbReference>
<protein>
    <recommendedName>
        <fullName evidence="11">Threonine/serine exporter family protein</fullName>
    </recommendedName>
</protein>
<dbReference type="InterPro" id="IPR010619">
    <property type="entry name" value="ThrE-like_N"/>
</dbReference>
<evidence type="ECO:0000256" key="5">
    <source>
        <dbReference type="ARBA" id="ARBA00034125"/>
    </source>
</evidence>
<dbReference type="Pfam" id="PF12821">
    <property type="entry name" value="ThrE_2"/>
    <property type="match status" value="1"/>
</dbReference>
<dbReference type="GO" id="GO:0022857">
    <property type="term" value="F:transmembrane transporter activity"/>
    <property type="evidence" value="ECO:0007669"/>
    <property type="project" value="InterPro"/>
</dbReference>
<evidence type="ECO:0000259" key="7">
    <source>
        <dbReference type="Pfam" id="PF06738"/>
    </source>
</evidence>
<feature type="transmembrane region" description="Helical" evidence="6">
    <location>
        <begin position="389"/>
        <end position="407"/>
    </location>
</feature>
<feature type="domain" description="Threonine/serine exporter-like N-terminal" evidence="7">
    <location>
        <begin position="17"/>
        <end position="256"/>
    </location>
</feature>
<evidence type="ECO:0000259" key="8">
    <source>
        <dbReference type="Pfam" id="PF12821"/>
    </source>
</evidence>
<keyword evidence="10" id="KW-1185">Reference proteome</keyword>
<feature type="transmembrane region" description="Helical" evidence="6">
    <location>
        <begin position="149"/>
        <end position="167"/>
    </location>
</feature>
<feature type="transmembrane region" description="Helical" evidence="6">
    <location>
        <begin position="244"/>
        <end position="263"/>
    </location>
</feature>
<feature type="domain" description="Threonine/Serine exporter ThrE" evidence="8">
    <location>
        <begin position="280"/>
        <end position="405"/>
    </location>
</feature>
<organism evidence="9 10">
    <name type="scientific">Alteromonas halophila</name>
    <dbReference type="NCBI Taxonomy" id="516698"/>
    <lineage>
        <taxon>Bacteria</taxon>
        <taxon>Pseudomonadati</taxon>
        <taxon>Pseudomonadota</taxon>
        <taxon>Gammaproteobacteria</taxon>
        <taxon>Alteromonadales</taxon>
        <taxon>Alteromonadaceae</taxon>
        <taxon>Alteromonas/Salinimonas group</taxon>
        <taxon>Alteromonas</taxon>
    </lineage>
</organism>
<dbReference type="PANTHER" id="PTHR31082:SF4">
    <property type="entry name" value="PHEROMONE-REGULATED MEMBRANE PROTEIN 10"/>
    <property type="match status" value="1"/>
</dbReference>
<dbReference type="Proteomes" id="UP000631300">
    <property type="component" value="Unassembled WGS sequence"/>
</dbReference>
<evidence type="ECO:0000256" key="4">
    <source>
        <dbReference type="ARBA" id="ARBA00023136"/>
    </source>
</evidence>
<keyword evidence="4 6" id="KW-0472">Membrane</keyword>
<sequence>MQSKNVDKSEFIQIRKFIVKLGKMLHKYGTPTFRLEAYLLEVAQYLGVRASFIATPTSLTVVIWSDKHEDEYNTAARLMPGELDLHALSLTDELASSLLEGKLTLAEADKRLDEIDVLPSPYNNFITGPAFGLATGAFAMMMGASWSEILWSAALGVLAFVWTLWAQRSKRVSLMLEPATAFIAGILASAIGGCLDPGINIPLIVLSSVIVFVPGLALTIGLAELSNRNMVSGTARTMDAVMQLFKLYFGAFLGITAGFTLFGENVYKPAQSLPYWATWLAVFLLTMSLVAMFRTRLKHIPWAIAAAFIAYGATTWGAMYMDNGLGAFVGAFALGVFANLYTRIANQPSAIVAMHGLIVLVPGSKSYIGLNSFISGQDFVRADNIGQEVFFIFMSLVAGLIFANVVMPTKKAL</sequence>
<evidence type="ECO:0000256" key="3">
    <source>
        <dbReference type="ARBA" id="ARBA00022989"/>
    </source>
</evidence>
<feature type="transmembrane region" description="Helical" evidence="6">
    <location>
        <begin position="325"/>
        <end position="342"/>
    </location>
</feature>
<feature type="transmembrane region" description="Helical" evidence="6">
    <location>
        <begin position="349"/>
        <end position="369"/>
    </location>
</feature>
<dbReference type="GO" id="GO:0016020">
    <property type="term" value="C:membrane"/>
    <property type="evidence" value="ECO:0007669"/>
    <property type="project" value="UniProtKB-SubCell"/>
</dbReference>
<proteinExistence type="inferred from homology"/>
<evidence type="ECO:0000313" key="9">
    <source>
        <dbReference type="EMBL" id="GGW84641.1"/>
    </source>
</evidence>
<reference evidence="9" key="1">
    <citation type="journal article" date="2014" name="Int. J. Syst. Evol. Microbiol.">
        <title>Complete genome sequence of Corynebacterium casei LMG S-19264T (=DSM 44701T), isolated from a smear-ripened cheese.</title>
        <authorList>
            <consortium name="US DOE Joint Genome Institute (JGI-PGF)"/>
            <person name="Walter F."/>
            <person name="Albersmeier A."/>
            <person name="Kalinowski J."/>
            <person name="Ruckert C."/>
        </authorList>
    </citation>
    <scope>NUCLEOTIDE SEQUENCE</scope>
    <source>
        <strain evidence="9">KCTC 22164</strain>
    </source>
</reference>
<gene>
    <name evidence="9" type="ORF">GCM10007391_17980</name>
</gene>
<feature type="transmembrane region" description="Helical" evidence="6">
    <location>
        <begin position="125"/>
        <end position="143"/>
    </location>
</feature>
<dbReference type="EMBL" id="BMXP01000003">
    <property type="protein sequence ID" value="GGW84641.1"/>
    <property type="molecule type" value="Genomic_DNA"/>
</dbReference>
<reference evidence="9" key="2">
    <citation type="submission" date="2020-09" db="EMBL/GenBank/DDBJ databases">
        <authorList>
            <person name="Sun Q."/>
            <person name="Kim S."/>
        </authorList>
    </citation>
    <scope>NUCLEOTIDE SEQUENCE</scope>
    <source>
        <strain evidence="9">KCTC 22164</strain>
    </source>
</reference>
<evidence type="ECO:0000256" key="2">
    <source>
        <dbReference type="ARBA" id="ARBA00022692"/>
    </source>
</evidence>
<dbReference type="Pfam" id="PF06738">
    <property type="entry name" value="ThrE"/>
    <property type="match status" value="1"/>
</dbReference>
<feature type="transmembrane region" description="Helical" evidence="6">
    <location>
        <begin position="275"/>
        <end position="293"/>
    </location>
</feature>
<keyword evidence="3 6" id="KW-1133">Transmembrane helix</keyword>
<dbReference type="PANTHER" id="PTHR31082">
    <property type="entry name" value="PHEROMONE-REGULATED MEMBRANE PROTEIN 10"/>
    <property type="match status" value="1"/>
</dbReference>
<comment type="caution">
    <text evidence="9">The sequence shown here is derived from an EMBL/GenBank/DDBJ whole genome shotgun (WGS) entry which is preliminary data.</text>
</comment>
<dbReference type="InterPro" id="IPR024528">
    <property type="entry name" value="ThrE_2"/>
</dbReference>
<feature type="transmembrane region" description="Helical" evidence="6">
    <location>
        <begin position="300"/>
        <end position="319"/>
    </location>
</feature>
<comment type="subcellular location">
    <subcellularLocation>
        <location evidence="1">Membrane</location>
        <topology evidence="1">Multi-pass membrane protein</topology>
    </subcellularLocation>
</comment>
<evidence type="ECO:0000313" key="10">
    <source>
        <dbReference type="Proteomes" id="UP000631300"/>
    </source>
</evidence>
<keyword evidence="2 6" id="KW-0812">Transmembrane</keyword>
<evidence type="ECO:0008006" key="11">
    <source>
        <dbReference type="Google" id="ProtNLM"/>
    </source>
</evidence>
<accession>A0A918JJM9</accession>
<feature type="transmembrane region" description="Helical" evidence="6">
    <location>
        <begin position="174"/>
        <end position="193"/>
    </location>
</feature>
<evidence type="ECO:0000256" key="1">
    <source>
        <dbReference type="ARBA" id="ARBA00004141"/>
    </source>
</evidence>
<comment type="similarity">
    <text evidence="5">Belongs to the ThrE exporter (TC 2.A.79) family.</text>
</comment>
<name>A0A918JJM9_9ALTE</name>
<feature type="transmembrane region" description="Helical" evidence="6">
    <location>
        <begin position="199"/>
        <end position="223"/>
    </location>
</feature>